<protein>
    <recommendedName>
        <fullName evidence="4">4-vinyl reductase 4VR domain-containing protein</fullName>
    </recommendedName>
</protein>
<comment type="caution">
    <text evidence="2">The sequence shown here is derived from an EMBL/GenBank/DDBJ whole genome shotgun (WGS) entry which is preliminary data.</text>
</comment>
<dbReference type="EMBL" id="VMRY01000152">
    <property type="protein sequence ID" value="TVT47515.1"/>
    <property type="molecule type" value="Genomic_DNA"/>
</dbReference>
<name>A0A558CFH4_9GAMM</name>
<reference evidence="2 3" key="1">
    <citation type="submission" date="2019-07" db="EMBL/GenBank/DDBJ databases">
        <title>The pathways for chlorine oxyanion respiration interact through the shared metabolite chlorate.</title>
        <authorList>
            <person name="Barnum T.P."/>
            <person name="Cheng Y."/>
            <person name="Hill K.A."/>
            <person name="Lucas L.N."/>
            <person name="Carlson H.K."/>
            <person name="Coates J.D."/>
        </authorList>
    </citation>
    <scope>NUCLEOTIDE SEQUENCE [LARGE SCALE GENOMIC DNA]</scope>
    <source>
        <strain evidence="2">BK-3</strain>
    </source>
</reference>
<feature type="compositionally biased region" description="Low complexity" evidence="1">
    <location>
        <begin position="60"/>
        <end position="74"/>
    </location>
</feature>
<evidence type="ECO:0000313" key="3">
    <source>
        <dbReference type="Proteomes" id="UP000317355"/>
    </source>
</evidence>
<accession>A0A558CFH4</accession>
<organism evidence="2 3">
    <name type="scientific">Sedimenticola thiotaurini</name>
    <dbReference type="NCBI Taxonomy" id="1543721"/>
    <lineage>
        <taxon>Bacteria</taxon>
        <taxon>Pseudomonadati</taxon>
        <taxon>Pseudomonadota</taxon>
        <taxon>Gammaproteobacteria</taxon>
        <taxon>Chromatiales</taxon>
        <taxon>Sedimenticolaceae</taxon>
        <taxon>Sedimenticola</taxon>
    </lineage>
</organism>
<proteinExistence type="predicted"/>
<dbReference type="Proteomes" id="UP000317355">
    <property type="component" value="Unassembled WGS sequence"/>
</dbReference>
<evidence type="ECO:0000313" key="2">
    <source>
        <dbReference type="EMBL" id="TVT47515.1"/>
    </source>
</evidence>
<feature type="compositionally biased region" description="Basic and acidic residues" evidence="1">
    <location>
        <begin position="78"/>
        <end position="89"/>
    </location>
</feature>
<feature type="region of interest" description="Disordered" evidence="1">
    <location>
        <begin position="53"/>
        <end position="89"/>
    </location>
</feature>
<evidence type="ECO:0000256" key="1">
    <source>
        <dbReference type="SAM" id="MobiDB-lite"/>
    </source>
</evidence>
<sequence length="240" mass="25871">MSCLRKQGINTMGHSFDALPGGSRKLTLDVDGPILSNEQLRSHLETLNGVAGVLEGGSGKAEPPAAEPATAKPPSQEQETRFKSADSEAGDADIRDRMLIFSLLSRYPNISGRLLEIDGSIPEPERAQRMLELGQGFGRHLSKNLKVKGEISSLSNAVELLLIPGLSPLVQIAQYSEGLRVSGYTKNMKHTASKPESCQFLAGMMQGLLDSAESLPRYHVEQTQCIHSGAVSCDYRLSPA</sequence>
<gene>
    <name evidence="2" type="ORF">FHK82_18075</name>
</gene>
<evidence type="ECO:0008006" key="4">
    <source>
        <dbReference type="Google" id="ProtNLM"/>
    </source>
</evidence>
<dbReference type="AlphaFoldDB" id="A0A558CFH4"/>